<reference evidence="1" key="1">
    <citation type="journal article" date="2020" name="Nature">
        <title>Giant virus diversity and host interactions through global metagenomics.</title>
        <authorList>
            <person name="Schulz F."/>
            <person name="Roux S."/>
            <person name="Paez-Espino D."/>
            <person name="Jungbluth S."/>
            <person name="Walsh D.A."/>
            <person name="Denef V.J."/>
            <person name="McMahon K.D."/>
            <person name="Konstantinidis K.T."/>
            <person name="Eloe-Fadrosh E.A."/>
            <person name="Kyrpides N.C."/>
            <person name="Woyke T."/>
        </authorList>
    </citation>
    <scope>NUCLEOTIDE SEQUENCE</scope>
    <source>
        <strain evidence="1">GVMAG-M-3300001351-8</strain>
    </source>
</reference>
<protein>
    <submittedName>
        <fullName evidence="1">Uncharacterized protein</fullName>
    </submittedName>
</protein>
<evidence type="ECO:0000313" key="1">
    <source>
        <dbReference type="EMBL" id="QHT29095.1"/>
    </source>
</evidence>
<name>A0A6C0EP16_9ZZZZ</name>
<dbReference type="EMBL" id="MN738868">
    <property type="protein sequence ID" value="QHT29095.1"/>
    <property type="molecule type" value="Genomic_DNA"/>
</dbReference>
<accession>A0A6C0EP16</accession>
<proteinExistence type="predicted"/>
<organism evidence="1">
    <name type="scientific">viral metagenome</name>
    <dbReference type="NCBI Taxonomy" id="1070528"/>
    <lineage>
        <taxon>unclassified sequences</taxon>
        <taxon>metagenomes</taxon>
        <taxon>organismal metagenomes</taxon>
    </lineage>
</organism>
<dbReference type="AlphaFoldDB" id="A0A6C0EP16"/>
<sequence>MTNDAMTNDATTNDAMTNDTINDNPDKFIEEFWLHFKKSMINYYKTTKLRPIDEWSNKLNYYQSKKNYIEIEKHILNYISLYAIDLMRDDLIRNDINYHMNILVTNIKRWKKVLKNYDSIIVKNDYYNIIFLLIDIYKSIMYDDKFEKSRKIIFSQLELILLYKDFTELVKYAVDNNKPSILEKISKFCDIDCILLEYYNITVKDNLL</sequence>